<evidence type="ECO:0000313" key="3">
    <source>
        <dbReference type="Proteomes" id="UP000249008"/>
    </source>
</evidence>
<dbReference type="InterPro" id="IPR036390">
    <property type="entry name" value="WH_DNA-bd_sf"/>
</dbReference>
<name>A0AAX2JAD4_9FUSO</name>
<reference evidence="2 3" key="1">
    <citation type="submission" date="2018-06" db="EMBL/GenBank/DDBJ databases">
        <authorList>
            <consortium name="Pathogen Informatics"/>
            <person name="Doyle S."/>
        </authorList>
    </citation>
    <scope>NUCLEOTIDE SEQUENCE [LARGE SCALE GENOMIC DNA]</scope>
    <source>
        <strain evidence="2 3">NCTC12112</strain>
    </source>
</reference>
<comment type="similarity">
    <text evidence="1">Belongs to the ROK (NagC/XylR) family.</text>
</comment>
<sequence>MEIIYQKREKLRNENRTFRFLVEVREFSKLEISQYLNISIPTVTKILERFLTSKLIYETGTNSGKLGRKAVKYQFNPNAYFSIGIKVEMNHISMVLINLDGKILKQTVVKEEFINSENFVFLVINELKKFLWEFDKKEFIKGIGIVLPGVVDPENNMIKLGGNFTLLNQDMKEIEEEFGLPIFLENEANAGAIGEYIVNHSGLQTKKNILFISIDTGIGSGIIVEDQLYRGKGNKSGEIGHIPIIPNGDKCVCGSEGCLEQYCSNLALMKEFEKEFQCEIKEYEDIFQKKFIETEKGKNILERYTWILALGIKTALMMLNSDKIIIGGKISDYKEYFEPLLKEIIFSNNIFSKDTDILEFSSLSDNANLLGAAFIPLGEFYKTYNEDV</sequence>
<dbReference type="EMBL" id="LS483487">
    <property type="protein sequence ID" value="SQJ02393.1"/>
    <property type="molecule type" value="Genomic_DNA"/>
</dbReference>
<dbReference type="KEGG" id="ful:C4N20_13845"/>
<dbReference type="SUPFAM" id="SSF53067">
    <property type="entry name" value="Actin-like ATPase domain"/>
    <property type="match status" value="1"/>
</dbReference>
<protein>
    <submittedName>
        <fullName evidence="2">Making large colonies protein</fullName>
    </submittedName>
</protein>
<dbReference type="PANTHER" id="PTHR18964:SF110">
    <property type="entry name" value="TRANSCRIPTIONAL REGULATOR, XYLR-RELATED"/>
    <property type="match status" value="1"/>
</dbReference>
<accession>A0AAX2JAD4</accession>
<dbReference type="Pfam" id="PF00480">
    <property type="entry name" value="ROK"/>
    <property type="match status" value="1"/>
</dbReference>
<gene>
    <name evidence="2" type="primary">mlc_4</name>
    <name evidence="2" type="ORF">NCTC12112_01338</name>
</gene>
<dbReference type="Gene3D" id="3.30.420.40">
    <property type="match status" value="2"/>
</dbReference>
<proteinExistence type="inferred from homology"/>
<dbReference type="SUPFAM" id="SSF46785">
    <property type="entry name" value="Winged helix' DNA-binding domain"/>
    <property type="match status" value="1"/>
</dbReference>
<evidence type="ECO:0000313" key="2">
    <source>
        <dbReference type="EMBL" id="SQJ02393.1"/>
    </source>
</evidence>
<dbReference type="PANTHER" id="PTHR18964">
    <property type="entry name" value="ROK (REPRESSOR, ORF, KINASE) FAMILY"/>
    <property type="match status" value="1"/>
</dbReference>
<dbReference type="InterPro" id="IPR000600">
    <property type="entry name" value="ROK"/>
</dbReference>
<dbReference type="PROSITE" id="PS01125">
    <property type="entry name" value="ROK"/>
    <property type="match status" value="1"/>
</dbReference>
<dbReference type="InterPro" id="IPR043129">
    <property type="entry name" value="ATPase_NBD"/>
</dbReference>
<dbReference type="AlphaFoldDB" id="A0AAX2JAD4"/>
<dbReference type="GeneID" id="78455905"/>
<dbReference type="InterPro" id="IPR036388">
    <property type="entry name" value="WH-like_DNA-bd_sf"/>
</dbReference>
<dbReference type="Proteomes" id="UP000249008">
    <property type="component" value="Chromosome 1"/>
</dbReference>
<dbReference type="RefSeq" id="WP_005977534.1">
    <property type="nucleotide sequence ID" value="NZ_CABKNW010000002.1"/>
</dbReference>
<evidence type="ECO:0000256" key="1">
    <source>
        <dbReference type="ARBA" id="ARBA00006479"/>
    </source>
</evidence>
<dbReference type="InterPro" id="IPR049874">
    <property type="entry name" value="ROK_cs"/>
</dbReference>
<organism evidence="2 3">
    <name type="scientific">Fusobacterium ulcerans</name>
    <dbReference type="NCBI Taxonomy" id="861"/>
    <lineage>
        <taxon>Bacteria</taxon>
        <taxon>Fusobacteriati</taxon>
        <taxon>Fusobacteriota</taxon>
        <taxon>Fusobacteriia</taxon>
        <taxon>Fusobacteriales</taxon>
        <taxon>Fusobacteriaceae</taxon>
        <taxon>Fusobacterium</taxon>
    </lineage>
</organism>
<dbReference type="Gene3D" id="1.10.10.10">
    <property type="entry name" value="Winged helix-like DNA-binding domain superfamily/Winged helix DNA-binding domain"/>
    <property type="match status" value="1"/>
</dbReference>